<protein>
    <submittedName>
        <fullName evidence="1">Uncharacterized protein</fullName>
    </submittedName>
</protein>
<evidence type="ECO:0000313" key="1">
    <source>
        <dbReference type="EMBL" id="QTQ12573.1"/>
    </source>
</evidence>
<evidence type="ECO:0000313" key="2">
    <source>
        <dbReference type="Proteomes" id="UP000671995"/>
    </source>
</evidence>
<sequence>MPATTVRSYDTKIDSKKRITLRNVLYEYFHVEEYDDGRILLEPRELTKPFQVSENTLKMMDSSMKNFNKGLVSEPVDFSSYETIE</sequence>
<reference evidence="1" key="1">
    <citation type="submission" date="2020-05" db="EMBL/GenBank/DDBJ databases">
        <authorList>
            <person name="Zeng H."/>
            <person name="Chan Y.K."/>
            <person name="Watt R.M."/>
        </authorList>
    </citation>
    <scope>NUCLEOTIDE SEQUENCE</scope>
    <source>
        <strain evidence="1">ATCC 700773</strain>
    </source>
</reference>
<proteinExistence type="predicted"/>
<dbReference type="AlphaFoldDB" id="A0A975F1C9"/>
<gene>
    <name evidence="1" type="ORF">HRI96_10415</name>
</gene>
<organism evidence="1 2">
    <name type="scientific">Treponema parvum</name>
    <dbReference type="NCBI Taxonomy" id="138851"/>
    <lineage>
        <taxon>Bacteria</taxon>
        <taxon>Pseudomonadati</taxon>
        <taxon>Spirochaetota</taxon>
        <taxon>Spirochaetia</taxon>
        <taxon>Spirochaetales</taxon>
        <taxon>Treponemataceae</taxon>
        <taxon>Treponema</taxon>
    </lineage>
</organism>
<reference evidence="1" key="2">
    <citation type="journal article" date="2021" name="Microbiol. Resour. Announc.">
        <title>Complete Genome Sequences of Three Human Oral Treponema parvum Isolates.</title>
        <authorList>
            <person name="Zeng H."/>
            <person name="Watt R.M."/>
        </authorList>
    </citation>
    <scope>NUCLEOTIDE SEQUENCE</scope>
    <source>
        <strain evidence="1">ATCC 700773</strain>
    </source>
</reference>
<name>A0A975F1C9_9SPIR</name>
<accession>A0A975F1C9</accession>
<dbReference type="RefSeq" id="WP_210117285.1">
    <property type="nucleotide sequence ID" value="NZ_CP054257.1"/>
</dbReference>
<dbReference type="Proteomes" id="UP000671995">
    <property type="component" value="Chromosome"/>
</dbReference>
<dbReference type="EMBL" id="CP054257">
    <property type="protein sequence ID" value="QTQ12573.1"/>
    <property type="molecule type" value="Genomic_DNA"/>
</dbReference>